<proteinExistence type="predicted"/>
<name>A0A229SKZ8_9PSEU</name>
<keyword evidence="2" id="KW-1185">Reference proteome</keyword>
<organism evidence="1 2">
    <name type="scientific">Amycolatopsis vastitatis</name>
    <dbReference type="NCBI Taxonomy" id="1905142"/>
    <lineage>
        <taxon>Bacteria</taxon>
        <taxon>Bacillati</taxon>
        <taxon>Actinomycetota</taxon>
        <taxon>Actinomycetes</taxon>
        <taxon>Pseudonocardiales</taxon>
        <taxon>Pseudonocardiaceae</taxon>
        <taxon>Amycolatopsis</taxon>
    </lineage>
</organism>
<dbReference type="AlphaFoldDB" id="A0A229SKZ8"/>
<dbReference type="EMBL" id="NMUL01000077">
    <property type="protein sequence ID" value="OXM59657.1"/>
    <property type="molecule type" value="Genomic_DNA"/>
</dbReference>
<accession>A0A229SKZ8</accession>
<comment type="caution">
    <text evidence="1">The sequence shown here is derived from an EMBL/GenBank/DDBJ whole genome shotgun (WGS) entry which is preliminary data.</text>
</comment>
<protein>
    <submittedName>
        <fullName evidence="1">Uncharacterized protein</fullName>
    </submittedName>
</protein>
<reference evidence="2" key="1">
    <citation type="submission" date="2017-07" db="EMBL/GenBank/DDBJ databases">
        <title>Comparative genome mining reveals phylogenetic distribution patterns of secondary metabolites in Amycolatopsis.</title>
        <authorList>
            <person name="Adamek M."/>
            <person name="Alanjary M."/>
            <person name="Sales-Ortells H."/>
            <person name="Goodfellow M."/>
            <person name="Bull A.T."/>
            <person name="Kalinowski J."/>
            <person name="Ziemert N."/>
        </authorList>
    </citation>
    <scope>NUCLEOTIDE SEQUENCE [LARGE SCALE GENOMIC DNA]</scope>
    <source>
        <strain evidence="2">H5</strain>
    </source>
</reference>
<sequence>MSMSATPLLTIAAVSAFSALMRQVVALLRYRVRRASIERVISRVTPGSRILDRDSDGAVFEITVCDTAAEAGLVYPVDGRDQAT</sequence>
<evidence type="ECO:0000313" key="1">
    <source>
        <dbReference type="EMBL" id="OXM59657.1"/>
    </source>
</evidence>
<dbReference type="Proteomes" id="UP000215199">
    <property type="component" value="Unassembled WGS sequence"/>
</dbReference>
<gene>
    <name evidence="1" type="ORF">CF165_46535</name>
</gene>
<evidence type="ECO:0000313" key="2">
    <source>
        <dbReference type="Proteomes" id="UP000215199"/>
    </source>
</evidence>